<dbReference type="GO" id="GO:0016301">
    <property type="term" value="F:kinase activity"/>
    <property type="evidence" value="ECO:0007669"/>
    <property type="project" value="UniProtKB-KW"/>
</dbReference>
<evidence type="ECO:0000259" key="6">
    <source>
        <dbReference type="Pfam" id="PF00294"/>
    </source>
</evidence>
<dbReference type="GO" id="GO:0005524">
    <property type="term" value="F:ATP binding"/>
    <property type="evidence" value="ECO:0007669"/>
    <property type="project" value="UniProtKB-KW"/>
</dbReference>
<dbReference type="InterPro" id="IPR002173">
    <property type="entry name" value="Carboh/pur_kinase_PfkB_CS"/>
</dbReference>
<gene>
    <name evidence="7" type="primary">kdgK_2</name>
    <name evidence="7" type="ORF">RxyAA322_22650</name>
</gene>
<dbReference type="Gene3D" id="3.40.1190.20">
    <property type="match status" value="1"/>
</dbReference>
<dbReference type="AlphaFoldDB" id="A0A510HK57"/>
<dbReference type="Proteomes" id="UP000318065">
    <property type="component" value="Chromosome"/>
</dbReference>
<evidence type="ECO:0000313" key="8">
    <source>
        <dbReference type="Proteomes" id="UP000318065"/>
    </source>
</evidence>
<keyword evidence="2" id="KW-0808">Transferase</keyword>
<evidence type="ECO:0000256" key="1">
    <source>
        <dbReference type="ARBA" id="ARBA00010688"/>
    </source>
</evidence>
<dbReference type="CDD" id="cd01166">
    <property type="entry name" value="KdgK"/>
    <property type="match status" value="1"/>
</dbReference>
<keyword evidence="5" id="KW-0067">ATP-binding</keyword>
<sequence>MEATGAPEVMALGEALIVMDPVERGPLRHVSGFRKRVGGAELNVAVALARLGHRVGWAGSLGDDEFGREVLGFLRAEGVDVSGVVLDAGAPTGLYFKEWRAGGLRAHYYRAGSAASRMEPGRVDEELLLSGRVLHLTGITPALSGGCEELVRRLVEEAERRGVLLSFDANVRWRLFGGRDPREVIGPLLPRVGLLFLSDEEAELLLGGSDPETVERARGRLGAGVVVVHSASGAFAAGREGVARREGYRVEAVDTVGAGDAFVAGFLSGFLRGWGTGECLELANACGACAVAVPGDAASMPAAEEAFALLRGHRGRER</sequence>
<dbReference type="InterPro" id="IPR011611">
    <property type="entry name" value="PfkB_dom"/>
</dbReference>
<keyword evidence="4 7" id="KW-0418">Kinase</keyword>
<feature type="domain" description="Carbohydrate kinase PfkB" evidence="6">
    <location>
        <begin position="8"/>
        <end position="302"/>
    </location>
</feature>
<dbReference type="PANTHER" id="PTHR43085">
    <property type="entry name" value="HEXOKINASE FAMILY MEMBER"/>
    <property type="match status" value="1"/>
</dbReference>
<evidence type="ECO:0000256" key="5">
    <source>
        <dbReference type="ARBA" id="ARBA00022840"/>
    </source>
</evidence>
<keyword evidence="8" id="KW-1185">Reference proteome</keyword>
<dbReference type="PROSITE" id="PS00584">
    <property type="entry name" value="PFKB_KINASES_2"/>
    <property type="match status" value="1"/>
</dbReference>
<proteinExistence type="inferred from homology"/>
<dbReference type="PANTHER" id="PTHR43085:SF1">
    <property type="entry name" value="PSEUDOURIDINE KINASE-RELATED"/>
    <property type="match status" value="1"/>
</dbReference>
<dbReference type="InterPro" id="IPR050306">
    <property type="entry name" value="PfkB_Carbo_kinase"/>
</dbReference>
<evidence type="ECO:0000256" key="2">
    <source>
        <dbReference type="ARBA" id="ARBA00022679"/>
    </source>
</evidence>
<comment type="similarity">
    <text evidence="1">Belongs to the carbohydrate kinase PfkB family.</text>
</comment>
<accession>A0A510HK57</accession>
<dbReference type="RefSeq" id="WP_143528417.1">
    <property type="nucleotide sequence ID" value="NZ_AP019791.1"/>
</dbReference>
<keyword evidence="3" id="KW-0547">Nucleotide-binding</keyword>
<name>A0A510HK57_9ACTN</name>
<organism evidence="7 8">
    <name type="scientific">Rubrobacter xylanophilus</name>
    <dbReference type="NCBI Taxonomy" id="49319"/>
    <lineage>
        <taxon>Bacteria</taxon>
        <taxon>Bacillati</taxon>
        <taxon>Actinomycetota</taxon>
        <taxon>Rubrobacteria</taxon>
        <taxon>Rubrobacterales</taxon>
        <taxon>Rubrobacteraceae</taxon>
        <taxon>Rubrobacter</taxon>
    </lineage>
</organism>
<reference evidence="7" key="1">
    <citation type="journal article" date="2019" name="Microbiol. Resour. Announc.">
        <title>Complete Genome Sequence of Rubrobacter xylanophilus Strain AA3-22, Isolated from Arima Onsen in Japan.</title>
        <authorList>
            <person name="Tomariguchi N."/>
            <person name="Miyazaki K."/>
        </authorList>
    </citation>
    <scope>NUCLEOTIDE SEQUENCE [LARGE SCALE GENOMIC DNA]</scope>
    <source>
        <strain evidence="7">AA3-22</strain>
    </source>
</reference>
<evidence type="ECO:0000256" key="4">
    <source>
        <dbReference type="ARBA" id="ARBA00022777"/>
    </source>
</evidence>
<evidence type="ECO:0000313" key="7">
    <source>
        <dbReference type="EMBL" id="BBL80411.1"/>
    </source>
</evidence>
<dbReference type="SUPFAM" id="SSF53613">
    <property type="entry name" value="Ribokinase-like"/>
    <property type="match status" value="1"/>
</dbReference>
<dbReference type="EMBL" id="AP019791">
    <property type="protein sequence ID" value="BBL80411.1"/>
    <property type="molecule type" value="Genomic_DNA"/>
</dbReference>
<evidence type="ECO:0000256" key="3">
    <source>
        <dbReference type="ARBA" id="ARBA00022741"/>
    </source>
</evidence>
<dbReference type="InterPro" id="IPR029056">
    <property type="entry name" value="Ribokinase-like"/>
</dbReference>
<protein>
    <submittedName>
        <fullName evidence="7">2-dehydro-3-deoxygluconokinase</fullName>
    </submittedName>
</protein>
<dbReference type="OrthoDB" id="9808601at2"/>
<dbReference type="Pfam" id="PF00294">
    <property type="entry name" value="PfkB"/>
    <property type="match status" value="1"/>
</dbReference>